<keyword evidence="2" id="KW-1185">Reference proteome</keyword>
<dbReference type="Proteomes" id="UP000237271">
    <property type="component" value="Unassembled WGS sequence"/>
</dbReference>
<organism evidence="1 2">
    <name type="scientific">Phytophthora palmivora</name>
    <dbReference type="NCBI Taxonomy" id="4796"/>
    <lineage>
        <taxon>Eukaryota</taxon>
        <taxon>Sar</taxon>
        <taxon>Stramenopiles</taxon>
        <taxon>Oomycota</taxon>
        <taxon>Peronosporomycetes</taxon>
        <taxon>Peronosporales</taxon>
        <taxon>Peronosporaceae</taxon>
        <taxon>Phytophthora</taxon>
    </lineage>
</organism>
<protein>
    <submittedName>
        <fullName evidence="1">Copiatype Polyprotein</fullName>
    </submittedName>
</protein>
<dbReference type="OrthoDB" id="117958at2759"/>
<evidence type="ECO:0000313" key="2">
    <source>
        <dbReference type="Proteomes" id="UP000237271"/>
    </source>
</evidence>
<dbReference type="AlphaFoldDB" id="A0A2P4YV10"/>
<accession>A0A2P4YV10</accession>
<dbReference type="PANTHER" id="PTHR11439:SF491">
    <property type="entry name" value="INTEGRASE CATALYTIC DOMAIN-CONTAINING PROTEIN"/>
    <property type="match status" value="1"/>
</dbReference>
<name>A0A2P4YV10_9STRA</name>
<proteinExistence type="predicted"/>
<sequence length="173" mass="19492">METTMRLTVKDADVCRRKEEPGSLMYLTTCTIPDLVFSVGHLSRYVQNHTQQHIGAAKGVLRYLVGTKTQGIVYNRNTPVEQKPELIIDGYCDSDWGNDPDTRKSITGFVHCMAASRRQTIVAQSTTEAEYVEACEACMEGQGLRNMLIQIFPDLKTDCRMGRDNQSAFRDGY</sequence>
<dbReference type="CDD" id="cd09272">
    <property type="entry name" value="RNase_HI_RT_Ty1"/>
    <property type="match status" value="1"/>
</dbReference>
<evidence type="ECO:0000313" key="1">
    <source>
        <dbReference type="EMBL" id="POM81641.1"/>
    </source>
</evidence>
<dbReference type="EMBL" id="NCKW01000038">
    <property type="protein sequence ID" value="POM81641.1"/>
    <property type="molecule type" value="Genomic_DNA"/>
</dbReference>
<reference evidence="1 2" key="1">
    <citation type="journal article" date="2017" name="Genome Biol. Evol.">
        <title>Phytophthora megakarya and P. palmivora, closely related causal agents of cacao black pod rot, underwent increases in genome sizes and gene numbers by different mechanisms.</title>
        <authorList>
            <person name="Ali S.S."/>
            <person name="Shao J."/>
            <person name="Lary D.J."/>
            <person name="Kronmiller B."/>
            <person name="Shen D."/>
            <person name="Strem M.D."/>
            <person name="Amoako-Attah I."/>
            <person name="Akrofi A.Y."/>
            <person name="Begoude B.A."/>
            <person name="Ten Hoopen G.M."/>
            <person name="Coulibaly K."/>
            <person name="Kebe B.I."/>
            <person name="Melnick R.L."/>
            <person name="Guiltinan M.J."/>
            <person name="Tyler B.M."/>
            <person name="Meinhardt L.W."/>
            <person name="Bailey B.A."/>
        </authorList>
    </citation>
    <scope>NUCLEOTIDE SEQUENCE [LARGE SCALE GENOMIC DNA]</scope>
    <source>
        <strain evidence="2">sbr112.9</strain>
    </source>
</reference>
<dbReference type="PANTHER" id="PTHR11439">
    <property type="entry name" value="GAG-POL-RELATED RETROTRANSPOSON"/>
    <property type="match status" value="1"/>
</dbReference>
<gene>
    <name evidence="1" type="ORF">PHPALM_357</name>
</gene>
<comment type="caution">
    <text evidence="1">The sequence shown here is derived from an EMBL/GenBank/DDBJ whole genome shotgun (WGS) entry which is preliminary data.</text>
</comment>